<evidence type="ECO:0000256" key="2">
    <source>
        <dbReference type="ARBA" id="ARBA00010966"/>
    </source>
</evidence>
<comment type="subcellular location">
    <subcellularLocation>
        <location evidence="1">Nucleus</location>
    </subcellularLocation>
</comment>
<organism evidence="6 7">
    <name type="scientific">Wuchereria bancrofti</name>
    <dbReference type="NCBI Taxonomy" id="6293"/>
    <lineage>
        <taxon>Eukaryota</taxon>
        <taxon>Metazoa</taxon>
        <taxon>Ecdysozoa</taxon>
        <taxon>Nematoda</taxon>
        <taxon>Chromadorea</taxon>
        <taxon>Rhabditida</taxon>
        <taxon>Spirurina</taxon>
        <taxon>Spiruromorpha</taxon>
        <taxon>Filarioidea</taxon>
        <taxon>Onchocercidae</taxon>
        <taxon>Wuchereria</taxon>
    </lineage>
</organism>
<comment type="similarity">
    <text evidence="2">Belongs to the MOS2 family.</text>
</comment>
<evidence type="ECO:0000259" key="5">
    <source>
        <dbReference type="PROSITE" id="PS50174"/>
    </source>
</evidence>
<dbReference type="CDD" id="cd13153">
    <property type="entry name" value="KOW_GPKOW_B"/>
    <property type="match status" value="1"/>
</dbReference>
<gene>
    <name evidence="6" type="ORF">WUBG_11422</name>
</gene>
<dbReference type="SMART" id="SM00443">
    <property type="entry name" value="G_patch"/>
    <property type="match status" value="1"/>
</dbReference>
<evidence type="ECO:0000313" key="6">
    <source>
        <dbReference type="EMBL" id="EJW77669.1"/>
    </source>
</evidence>
<dbReference type="InterPro" id="IPR045166">
    <property type="entry name" value="Spp2-like"/>
</dbReference>
<dbReference type="Pfam" id="PF12656">
    <property type="entry name" value="G-patch_2"/>
    <property type="match status" value="1"/>
</dbReference>
<dbReference type="PANTHER" id="PTHR15818">
    <property type="entry name" value="G PATCH AND KOW-CONTAINING"/>
    <property type="match status" value="1"/>
</dbReference>
<proteinExistence type="inferred from homology"/>
<dbReference type="InterPro" id="IPR000467">
    <property type="entry name" value="G_patch_dom"/>
</dbReference>
<protein>
    <submittedName>
        <fullName evidence="6">KOW domain-containing protein family protein</fullName>
    </submittedName>
</protein>
<evidence type="ECO:0000313" key="7">
    <source>
        <dbReference type="Proteomes" id="UP000004810"/>
    </source>
</evidence>
<keyword evidence="4" id="KW-0539">Nucleus</keyword>
<dbReference type="CDD" id="cd13152">
    <property type="entry name" value="KOW_GPKOW_A"/>
    <property type="match status" value="1"/>
</dbReference>
<reference evidence="7" key="1">
    <citation type="submission" date="2012-08" db="EMBL/GenBank/DDBJ databases">
        <title>The Genome Sequence of Wuchereria bancrofti.</title>
        <authorList>
            <person name="Nutman T.B."/>
            <person name="Fink D.L."/>
            <person name="Russ C."/>
            <person name="Young S."/>
            <person name="Zeng Q."/>
            <person name="Koehrsen M."/>
            <person name="Alvarado L."/>
            <person name="Berlin A."/>
            <person name="Chapman S.B."/>
            <person name="Chen Z."/>
            <person name="Freedman E."/>
            <person name="Gellesch M."/>
            <person name="Goldberg J."/>
            <person name="Griggs A."/>
            <person name="Gujja S."/>
            <person name="Heilman E.R."/>
            <person name="Heiman D."/>
            <person name="Hepburn T."/>
            <person name="Howarth C."/>
            <person name="Jen D."/>
            <person name="Larson L."/>
            <person name="Lewis B."/>
            <person name="Mehta T."/>
            <person name="Park D."/>
            <person name="Pearson M."/>
            <person name="Roberts A."/>
            <person name="Saif S."/>
            <person name="Shea T."/>
            <person name="Shenoy N."/>
            <person name="Sisk P."/>
            <person name="Stolte C."/>
            <person name="Sykes S."/>
            <person name="Walk T."/>
            <person name="White J."/>
            <person name="Yandava C."/>
            <person name="Haas B."/>
            <person name="Henn M.R."/>
            <person name="Nusbaum C."/>
            <person name="Birren B."/>
        </authorList>
    </citation>
    <scope>NUCLEOTIDE SEQUENCE [LARGE SCALE GENOMIC DNA]</scope>
    <source>
        <strain evidence="7">NA</strain>
    </source>
</reference>
<dbReference type="EMBL" id="ADBV01007494">
    <property type="protein sequence ID" value="EJW77669.1"/>
    <property type="molecule type" value="Genomic_DNA"/>
</dbReference>
<dbReference type="Pfam" id="PF25088">
    <property type="entry name" value="GPKOW_C"/>
    <property type="match status" value="1"/>
</dbReference>
<evidence type="ECO:0000256" key="4">
    <source>
        <dbReference type="ARBA" id="ARBA00023242"/>
    </source>
</evidence>
<feature type="domain" description="G-patch" evidence="5">
    <location>
        <begin position="158"/>
        <end position="204"/>
    </location>
</feature>
<name>J9EQW3_WUCBA</name>
<dbReference type="InterPro" id="IPR041993">
    <property type="entry name" value="GPKOW_KOW1"/>
</dbReference>
<dbReference type="PROSITE" id="PS50174">
    <property type="entry name" value="G_PATCH"/>
    <property type="match status" value="1"/>
</dbReference>
<accession>J9EQW3</accession>
<dbReference type="GO" id="GO:0005681">
    <property type="term" value="C:spliceosomal complex"/>
    <property type="evidence" value="ECO:0007669"/>
    <property type="project" value="TreeGrafter"/>
</dbReference>
<dbReference type="PANTHER" id="PTHR15818:SF2">
    <property type="entry name" value="G-PATCH DOMAIN AND KOW MOTIFS-CONTAINING PROTEIN"/>
    <property type="match status" value="1"/>
</dbReference>
<dbReference type="InterPro" id="IPR041994">
    <property type="entry name" value="GPKOW_KOW2"/>
</dbReference>
<keyword evidence="3" id="KW-0677">Repeat</keyword>
<dbReference type="SMART" id="SM00739">
    <property type="entry name" value="KOW"/>
    <property type="match status" value="2"/>
</dbReference>
<dbReference type="Proteomes" id="UP000004810">
    <property type="component" value="Unassembled WGS sequence"/>
</dbReference>
<dbReference type="InterPro" id="IPR026822">
    <property type="entry name" value="Spp2/MOS2_G-patch"/>
</dbReference>
<evidence type="ECO:0000256" key="3">
    <source>
        <dbReference type="ARBA" id="ARBA00022737"/>
    </source>
</evidence>
<comment type="caution">
    <text evidence="6">The sequence shown here is derived from an EMBL/GenBank/DDBJ whole genome shotgun (WGS) entry which is preliminary data.</text>
</comment>
<dbReference type="GO" id="GO:0003676">
    <property type="term" value="F:nucleic acid binding"/>
    <property type="evidence" value="ECO:0007669"/>
    <property type="project" value="InterPro"/>
</dbReference>
<dbReference type="InterPro" id="IPR005824">
    <property type="entry name" value="KOW"/>
</dbReference>
<dbReference type="GO" id="GO:0000398">
    <property type="term" value="P:mRNA splicing, via spliceosome"/>
    <property type="evidence" value="ECO:0007669"/>
    <property type="project" value="InterPro"/>
</dbReference>
<dbReference type="AlphaFoldDB" id="J9EQW3"/>
<sequence length="509" mass="57116">MAFTSEYSCSSDISDVSKDISYKKSPDVKFTISTLKRNVASVSNNNVLRTENFGNDDDAEDRMNESKRQRLTFVKNGQMIESGGTHKSEGSLVIPMAMQKDWRVERLLQMKSEGKLNKEELAKLELLIESASSLTQENGAKVDGEVSDLGADYDSVPIEVFGLAVLRGCGWREGEGIGKTNKKVVPLRISTRRPKGLGLGAAIMSKSTNSSNSDAGKLDCLKKASLVKITGGIYRDLYGKIESFDEDNASVIVRLALCGKNVRVSHYAVILVTDEEYEQKGKNSNYFDLNLKVVRTRKVRHYLPGKSVYSLGKSADCIAHEYVFGQLYNTPIMLSIASRLLHQLASKASHDNGKHSNGKIGMMDNEVKISQERNYKKQKPEIVIKPNIKDMWARPELKVRFIDKRFKSGKLYNEKVRILDAADRENCTVEDSSGNKYFQINEHWLETVIPKARGTNLMIVNGPFRGNIAVLEARDKKRRMVIARLITTDEIVTTCFDDVCEYLGSFDEF</sequence>
<evidence type="ECO:0000256" key="1">
    <source>
        <dbReference type="ARBA" id="ARBA00004123"/>
    </source>
</evidence>